<keyword evidence="3" id="KW-0238">DNA-binding</keyword>
<keyword evidence="7" id="KW-1185">Reference proteome</keyword>
<dbReference type="Proteomes" id="UP001197214">
    <property type="component" value="Unassembled WGS sequence"/>
</dbReference>
<dbReference type="InterPro" id="IPR005119">
    <property type="entry name" value="LysR_subst-bd"/>
</dbReference>
<dbReference type="PROSITE" id="PS50931">
    <property type="entry name" value="HTH_LYSR"/>
    <property type="match status" value="2"/>
</dbReference>
<gene>
    <name evidence="6" type="ORF">KY084_14745</name>
</gene>
<protein>
    <submittedName>
        <fullName evidence="6">LysR family transcriptional regulator</fullName>
    </submittedName>
</protein>
<organism evidence="6 7">
    <name type="scientific">Stakelama flava</name>
    <dbReference type="NCBI Taxonomy" id="2860338"/>
    <lineage>
        <taxon>Bacteria</taxon>
        <taxon>Pseudomonadati</taxon>
        <taxon>Pseudomonadota</taxon>
        <taxon>Alphaproteobacteria</taxon>
        <taxon>Sphingomonadales</taxon>
        <taxon>Sphingomonadaceae</taxon>
        <taxon>Stakelama</taxon>
    </lineage>
</organism>
<evidence type="ECO:0000256" key="2">
    <source>
        <dbReference type="ARBA" id="ARBA00023015"/>
    </source>
</evidence>
<dbReference type="RefSeq" id="WP_219239246.1">
    <property type="nucleotide sequence ID" value="NZ_JAHWZX010000018.1"/>
</dbReference>
<evidence type="ECO:0000313" key="7">
    <source>
        <dbReference type="Proteomes" id="UP001197214"/>
    </source>
</evidence>
<keyword evidence="4" id="KW-0804">Transcription</keyword>
<dbReference type="Pfam" id="PF03466">
    <property type="entry name" value="LysR_substrate"/>
    <property type="match status" value="1"/>
</dbReference>
<reference evidence="6 7" key="1">
    <citation type="submission" date="2021-07" db="EMBL/GenBank/DDBJ databases">
        <title>Stakelama flava sp. nov., a novel endophytic bacterium isolated from branch of Kandelia candel.</title>
        <authorList>
            <person name="Tuo L."/>
        </authorList>
    </citation>
    <scope>NUCLEOTIDE SEQUENCE [LARGE SCALE GENOMIC DNA]</scope>
    <source>
        <strain evidence="6 7">CBK3Z-3</strain>
    </source>
</reference>
<dbReference type="InterPro" id="IPR000847">
    <property type="entry name" value="LysR_HTH_N"/>
</dbReference>
<proteinExistence type="inferred from homology"/>
<evidence type="ECO:0000256" key="3">
    <source>
        <dbReference type="ARBA" id="ARBA00023125"/>
    </source>
</evidence>
<keyword evidence="2" id="KW-0805">Transcription regulation</keyword>
<evidence type="ECO:0000313" key="6">
    <source>
        <dbReference type="EMBL" id="MBW4332124.1"/>
    </source>
</evidence>
<evidence type="ECO:0000259" key="5">
    <source>
        <dbReference type="PROSITE" id="PS50931"/>
    </source>
</evidence>
<evidence type="ECO:0000256" key="4">
    <source>
        <dbReference type="ARBA" id="ARBA00023163"/>
    </source>
</evidence>
<dbReference type="Pfam" id="PF00126">
    <property type="entry name" value="HTH_1"/>
    <property type="match status" value="2"/>
</dbReference>
<feature type="domain" description="HTH lysR-type" evidence="5">
    <location>
        <begin position="113"/>
        <end position="166"/>
    </location>
</feature>
<comment type="caution">
    <text evidence="6">The sequence shown here is derived from an EMBL/GenBank/DDBJ whole genome shotgun (WGS) entry which is preliminary data.</text>
</comment>
<name>A0ABS6XPI4_9SPHN</name>
<feature type="domain" description="HTH lysR-type" evidence="5">
    <location>
        <begin position="12"/>
        <end position="69"/>
    </location>
</feature>
<dbReference type="PANTHER" id="PTHR30126:SF97">
    <property type="entry name" value="HTH-TYPE TRANSCRIPTIONAL REGULATOR ABGR"/>
    <property type="match status" value="1"/>
</dbReference>
<dbReference type="PANTHER" id="PTHR30126">
    <property type="entry name" value="HTH-TYPE TRANSCRIPTIONAL REGULATOR"/>
    <property type="match status" value="1"/>
</dbReference>
<evidence type="ECO:0000256" key="1">
    <source>
        <dbReference type="ARBA" id="ARBA00009437"/>
    </source>
</evidence>
<comment type="similarity">
    <text evidence="1">Belongs to the LysR transcriptional regulatory family.</text>
</comment>
<sequence length="412" mass="44906">MKDNVRQRADAISLRQLRLFKSIGELKSVRRASDVCGLSQPAVTQALAKMERQIGAMLVDRGVGGSFLNELGEIFHARVQRCFAQIEEAVIANGLTPGQDEAGAIVNRLTRSQLRTLISIIEHGSFEGGADALGISPASLQRASRDLESNVKLSLFYRTAAGLLVTPAGAEFGRRIKLALQEIIWGIEEIDAMRGETSRQIVIGAMPFGGSVLLASVLDEFLQLHPKADIRIVSDSAAEMAKSLRAGDVDLMIGLLPELDGDDLASEALANTPYSVVARRAHPLARKGFLSLDDLAECDWIVGETGSSRRRCFEGLFAEQHAPQTRIATCVTPVIRLLLESSDRLTLMTTFELQYAGDSLRSLPYGPVLPVPSIGVTRRSNWLPTRLHTDFIDILRSHVAEVGRDGEMRRAG</sequence>
<dbReference type="EMBL" id="JAHWZX010000018">
    <property type="protein sequence ID" value="MBW4332124.1"/>
    <property type="molecule type" value="Genomic_DNA"/>
</dbReference>
<accession>A0ABS6XPI4</accession>